<dbReference type="EMBL" id="WOFH01000002">
    <property type="protein sequence ID" value="MUN36380.1"/>
    <property type="molecule type" value="Genomic_DNA"/>
</dbReference>
<dbReference type="Proteomes" id="UP000432015">
    <property type="component" value="Unassembled WGS sequence"/>
</dbReference>
<dbReference type="Pfam" id="PF00535">
    <property type="entry name" value="Glycos_transf_2"/>
    <property type="match status" value="1"/>
</dbReference>
<sequence length="784" mass="84410">MTAVELRAGGTAPGARATREGVVVVMPAYREEENLAATVGDFLATLEAAGHEHRVVVVDDGSPDATGDILDGLVARHAGRVIGVHHGTNRGYGAAVRTGIAVALELTDLPLLLLTDSDGQFTAADLPALLRVRREERADAVTGFRRHRADSSARRASGRLWTILSRILLGTRSRDVDCAYKLLDRRVVEGLGLVGEAAAIDPEILAKIRRRGARVVEHPVDHRPRAHGRPTGASPWVIARSLLSLVHVYRILVRDGYTWRWARWALNPRDRVLAGVTAAAVALSAAALAHHLRHGTVLAYNDAVSHLLIARRVVDSPTAGAAQLGGVWLPLPHLLALPFVWQDGLFHSGLGGTVVSMAGYTMTVRYVYLIAAGAAAAAGPARDRTAGRDRWAGLAAAGLFALNANVLYLQSTPMTELLLFACVAAAVHHLQAWCRTGRYSRLAAAAVATLLATLTRYEGWLLAAAVTLVVAYVAVRRWRSYARAEAHLVFFALAAFGGIAAWVVWGHVIFDDALCWYSGDYAKPSLWVMAGDANVGAPLTAARTYGLAVVHNLGYPTLLLAAAGLTAYVWRGRLRPAAVAPLVLLAFAPFFVYALDTGQRPLYVPEVQGGFYNVRFGLVMALAAAVFAGYLVSLAPNLRGGLPRAAAAAGVVATVLAVPGTATLAEPQRWQDGAHRRAVTGAASWLRAHYDGGTVLMENYGNEEIAFRARIPIGRVVYEGSFRLWERALADPAGSRVRWIYARTLPGSPDRTWRALRENPRLAGDYTLLYRDATQRVYRLAGTR</sequence>
<comment type="similarity">
    <text evidence="1">Belongs to the glycosyltransferase 2 family.</text>
</comment>
<dbReference type="PANTHER" id="PTHR48090">
    <property type="entry name" value="UNDECAPRENYL-PHOSPHATE 4-DEOXY-4-FORMAMIDO-L-ARABINOSE TRANSFERASE-RELATED"/>
    <property type="match status" value="1"/>
</dbReference>
<comment type="caution">
    <text evidence="11">The sequence shown here is derived from an EMBL/GenBank/DDBJ whole genome shotgun (WGS) entry which is preliminary data.</text>
</comment>
<evidence type="ECO:0000256" key="6">
    <source>
        <dbReference type="ARBA" id="ARBA00022985"/>
    </source>
</evidence>
<evidence type="ECO:0000256" key="7">
    <source>
        <dbReference type="ARBA" id="ARBA00022989"/>
    </source>
</evidence>
<proteinExistence type="inferred from homology"/>
<keyword evidence="12" id="KW-1185">Reference proteome</keyword>
<dbReference type="SUPFAM" id="SSF53448">
    <property type="entry name" value="Nucleotide-diphospho-sugar transferases"/>
    <property type="match status" value="1"/>
</dbReference>
<dbReference type="PANTHER" id="PTHR48090:SF3">
    <property type="entry name" value="UNDECAPRENYL-PHOSPHATE 4-DEOXY-4-FORMAMIDO-L-ARABINOSE TRANSFERASE"/>
    <property type="match status" value="1"/>
</dbReference>
<keyword evidence="6" id="KW-0448">Lipopolysaccharide biosynthesis</keyword>
<feature type="transmembrane region" description="Helical" evidence="9">
    <location>
        <begin position="645"/>
        <end position="665"/>
    </location>
</feature>
<protein>
    <submittedName>
        <fullName evidence="11">Glycosyltransferase</fullName>
    </submittedName>
</protein>
<keyword evidence="4 11" id="KW-0808">Transferase</keyword>
<feature type="transmembrane region" description="Helical" evidence="9">
    <location>
        <begin position="457"/>
        <end position="475"/>
    </location>
</feature>
<dbReference type="AlphaFoldDB" id="A0A7K1KW11"/>
<evidence type="ECO:0000259" key="10">
    <source>
        <dbReference type="Pfam" id="PF00535"/>
    </source>
</evidence>
<dbReference type="InterPro" id="IPR001173">
    <property type="entry name" value="Glyco_trans_2-like"/>
</dbReference>
<dbReference type="GO" id="GO:0005886">
    <property type="term" value="C:plasma membrane"/>
    <property type="evidence" value="ECO:0007669"/>
    <property type="project" value="TreeGrafter"/>
</dbReference>
<keyword evidence="2" id="KW-1003">Cell membrane</keyword>
<dbReference type="InterPro" id="IPR050256">
    <property type="entry name" value="Glycosyltransferase_2"/>
</dbReference>
<dbReference type="InterPro" id="IPR029044">
    <property type="entry name" value="Nucleotide-diphossugar_trans"/>
</dbReference>
<keyword evidence="5 9" id="KW-0812">Transmembrane</keyword>
<dbReference type="CDD" id="cd04179">
    <property type="entry name" value="DPM_DPG-synthase_like"/>
    <property type="match status" value="1"/>
</dbReference>
<evidence type="ECO:0000256" key="4">
    <source>
        <dbReference type="ARBA" id="ARBA00022679"/>
    </source>
</evidence>
<evidence type="ECO:0000256" key="1">
    <source>
        <dbReference type="ARBA" id="ARBA00006739"/>
    </source>
</evidence>
<evidence type="ECO:0000256" key="9">
    <source>
        <dbReference type="SAM" id="Phobius"/>
    </source>
</evidence>
<feature type="transmembrane region" description="Helical" evidence="9">
    <location>
        <begin position="615"/>
        <end position="633"/>
    </location>
</feature>
<feature type="domain" description="Glycosyltransferase 2-like" evidence="10">
    <location>
        <begin position="24"/>
        <end position="188"/>
    </location>
</feature>
<evidence type="ECO:0000313" key="12">
    <source>
        <dbReference type="Proteomes" id="UP000432015"/>
    </source>
</evidence>
<feature type="transmembrane region" description="Helical" evidence="9">
    <location>
        <begin position="487"/>
        <end position="510"/>
    </location>
</feature>
<feature type="transmembrane region" description="Helical" evidence="9">
    <location>
        <begin position="553"/>
        <end position="570"/>
    </location>
</feature>
<feature type="transmembrane region" description="Helical" evidence="9">
    <location>
        <begin position="577"/>
        <end position="595"/>
    </location>
</feature>
<keyword evidence="3" id="KW-0328">Glycosyltransferase</keyword>
<dbReference type="Gene3D" id="3.90.550.10">
    <property type="entry name" value="Spore Coat Polysaccharide Biosynthesis Protein SpsA, Chain A"/>
    <property type="match status" value="1"/>
</dbReference>
<gene>
    <name evidence="11" type="ORF">GNZ18_07180</name>
</gene>
<accession>A0A7K1KW11</accession>
<keyword evidence="8 9" id="KW-0472">Membrane</keyword>
<feature type="transmembrane region" description="Helical" evidence="9">
    <location>
        <begin position="391"/>
        <end position="409"/>
    </location>
</feature>
<feature type="transmembrane region" description="Helical" evidence="9">
    <location>
        <begin position="357"/>
        <end position="379"/>
    </location>
</feature>
<dbReference type="RefSeq" id="WP_156215389.1">
    <property type="nucleotide sequence ID" value="NZ_WOFH01000002.1"/>
</dbReference>
<name>A0A7K1KW11_9ACTN</name>
<organism evidence="11 12">
    <name type="scientific">Actinomadura litoris</name>
    <dbReference type="NCBI Taxonomy" id="2678616"/>
    <lineage>
        <taxon>Bacteria</taxon>
        <taxon>Bacillati</taxon>
        <taxon>Actinomycetota</taxon>
        <taxon>Actinomycetes</taxon>
        <taxon>Streptosporangiales</taxon>
        <taxon>Thermomonosporaceae</taxon>
        <taxon>Actinomadura</taxon>
    </lineage>
</organism>
<keyword evidence="7 9" id="KW-1133">Transmembrane helix</keyword>
<reference evidence="11 12" key="1">
    <citation type="submission" date="2019-11" db="EMBL/GenBank/DDBJ databases">
        <authorList>
            <person name="Cao P."/>
        </authorList>
    </citation>
    <scope>NUCLEOTIDE SEQUENCE [LARGE SCALE GENOMIC DNA]</scope>
    <source>
        <strain evidence="11 12">NEAU-AAG5</strain>
    </source>
</reference>
<evidence type="ECO:0000256" key="2">
    <source>
        <dbReference type="ARBA" id="ARBA00022475"/>
    </source>
</evidence>
<evidence type="ECO:0000313" key="11">
    <source>
        <dbReference type="EMBL" id="MUN36380.1"/>
    </source>
</evidence>
<evidence type="ECO:0000256" key="8">
    <source>
        <dbReference type="ARBA" id="ARBA00023136"/>
    </source>
</evidence>
<evidence type="ECO:0000256" key="5">
    <source>
        <dbReference type="ARBA" id="ARBA00022692"/>
    </source>
</evidence>
<evidence type="ECO:0000256" key="3">
    <source>
        <dbReference type="ARBA" id="ARBA00022676"/>
    </source>
</evidence>
<dbReference type="GO" id="GO:0099621">
    <property type="term" value="F:undecaprenyl-phosphate 4-deoxy-4-formamido-L-arabinose transferase activity"/>
    <property type="evidence" value="ECO:0007669"/>
    <property type="project" value="TreeGrafter"/>
</dbReference>
<dbReference type="GO" id="GO:0009103">
    <property type="term" value="P:lipopolysaccharide biosynthetic process"/>
    <property type="evidence" value="ECO:0007669"/>
    <property type="project" value="UniProtKB-KW"/>
</dbReference>